<evidence type="ECO:0000313" key="2">
    <source>
        <dbReference type="Proteomes" id="UP001259832"/>
    </source>
</evidence>
<keyword evidence="2" id="KW-1185">Reference proteome</keyword>
<proteinExistence type="predicted"/>
<gene>
    <name evidence="1" type="ORF">P3T76_010988</name>
</gene>
<comment type="caution">
    <text evidence="1">The sequence shown here is derived from an EMBL/GenBank/DDBJ whole genome shotgun (WGS) entry which is preliminary data.</text>
</comment>
<evidence type="ECO:0000313" key="1">
    <source>
        <dbReference type="EMBL" id="KAK1935222.1"/>
    </source>
</evidence>
<reference evidence="1" key="1">
    <citation type="submission" date="2023-08" db="EMBL/GenBank/DDBJ databases">
        <title>Reference Genome Resource for the Citrus Pathogen Phytophthora citrophthora.</title>
        <authorList>
            <person name="Moller H."/>
            <person name="Coetzee B."/>
            <person name="Rose L.J."/>
            <person name="Van Niekerk J.M."/>
        </authorList>
    </citation>
    <scope>NUCLEOTIDE SEQUENCE</scope>
    <source>
        <strain evidence="1">STE-U-9442</strain>
    </source>
</reference>
<dbReference type="EMBL" id="JASMQC010000024">
    <property type="protein sequence ID" value="KAK1935222.1"/>
    <property type="molecule type" value="Genomic_DNA"/>
</dbReference>
<protein>
    <submittedName>
        <fullName evidence="1">Uncharacterized protein</fullName>
    </submittedName>
</protein>
<organism evidence="1 2">
    <name type="scientific">Phytophthora citrophthora</name>
    <dbReference type="NCBI Taxonomy" id="4793"/>
    <lineage>
        <taxon>Eukaryota</taxon>
        <taxon>Sar</taxon>
        <taxon>Stramenopiles</taxon>
        <taxon>Oomycota</taxon>
        <taxon>Peronosporomycetes</taxon>
        <taxon>Peronosporales</taxon>
        <taxon>Peronosporaceae</taxon>
        <taxon>Phytophthora</taxon>
    </lineage>
</organism>
<dbReference type="Proteomes" id="UP001259832">
    <property type="component" value="Unassembled WGS sequence"/>
</dbReference>
<sequence>MKATKSSIVGFFAALKRVDKTEFPFLKFKSKFAASNSIEIRARAIKVVGKDARTALRFHPRFFGLAINDGIVVQEEPPP</sequence>
<accession>A0AAD9GBE4</accession>
<name>A0AAD9GBE4_9STRA</name>
<dbReference type="AlphaFoldDB" id="A0AAD9GBE4"/>